<dbReference type="InterPro" id="IPR051720">
    <property type="entry name" value="rRNA_MeTrfase/Polyamine_Synth"/>
</dbReference>
<gene>
    <name evidence="2" type="ORF">EIM92_22000</name>
</gene>
<dbReference type="RefSeq" id="WP_125084674.1">
    <property type="nucleotide sequence ID" value="NZ_CP034248.1"/>
</dbReference>
<evidence type="ECO:0000313" key="3">
    <source>
        <dbReference type="Proteomes" id="UP000273145"/>
    </source>
</evidence>
<dbReference type="Gene3D" id="3.40.50.150">
    <property type="entry name" value="Vaccinia Virus protein VP39"/>
    <property type="match status" value="1"/>
</dbReference>
<dbReference type="PANTHER" id="PTHR23290:SF0">
    <property type="entry name" value="RRNA N6-ADENOSINE-METHYLTRANSFERASE METTL5"/>
    <property type="match status" value="1"/>
</dbReference>
<keyword evidence="2" id="KW-0489">Methyltransferase</keyword>
<dbReference type="EMBL" id="CP034248">
    <property type="protein sequence ID" value="AZK48519.1"/>
    <property type="molecule type" value="Genomic_DNA"/>
</dbReference>
<protein>
    <submittedName>
        <fullName evidence="2">Putative methyltransferase</fullName>
    </submittedName>
</protein>
<dbReference type="GO" id="GO:0032259">
    <property type="term" value="P:methylation"/>
    <property type="evidence" value="ECO:0007669"/>
    <property type="project" value="UniProtKB-KW"/>
</dbReference>
<dbReference type="GO" id="GO:0003676">
    <property type="term" value="F:nucleic acid binding"/>
    <property type="evidence" value="ECO:0007669"/>
    <property type="project" value="InterPro"/>
</dbReference>
<dbReference type="PROSITE" id="PS00092">
    <property type="entry name" value="N6_MTASE"/>
    <property type="match status" value="1"/>
</dbReference>
<name>A0A3Q8S6R9_9BACL</name>
<organism evidence="2 3">
    <name type="scientific">Paenibacillus lentus</name>
    <dbReference type="NCBI Taxonomy" id="1338368"/>
    <lineage>
        <taxon>Bacteria</taxon>
        <taxon>Bacillati</taxon>
        <taxon>Bacillota</taxon>
        <taxon>Bacilli</taxon>
        <taxon>Bacillales</taxon>
        <taxon>Paenibacillaceae</taxon>
        <taxon>Paenibacillus</taxon>
    </lineage>
</organism>
<reference evidence="2 3" key="1">
    <citation type="submission" date="2018-11" db="EMBL/GenBank/DDBJ databases">
        <title>Genome sequencing of Paenibacillus lentus DSM25539(T).</title>
        <authorList>
            <person name="Kook J.-K."/>
            <person name="Park S.-N."/>
            <person name="Lim Y.K."/>
        </authorList>
    </citation>
    <scope>NUCLEOTIDE SEQUENCE [LARGE SCALE GENOMIC DNA]</scope>
    <source>
        <strain evidence="2 3">DSM 25539</strain>
    </source>
</reference>
<dbReference type="OrthoDB" id="7593728at2"/>
<keyword evidence="2" id="KW-0808">Transferase</keyword>
<feature type="domain" description="N(4)-bis(aminopropyl)spermidine synthase C-terminal" evidence="1">
    <location>
        <begin position="117"/>
        <end position="342"/>
    </location>
</feature>
<evidence type="ECO:0000259" key="1">
    <source>
        <dbReference type="Pfam" id="PF01861"/>
    </source>
</evidence>
<proteinExistence type="predicted"/>
<dbReference type="PANTHER" id="PTHR23290">
    <property type="entry name" value="RRNA N6-ADENOSINE-METHYLTRANSFERASE METTL5"/>
    <property type="match status" value="1"/>
</dbReference>
<accession>A0A3Q8S6R9</accession>
<dbReference type="GO" id="GO:0008168">
    <property type="term" value="F:methyltransferase activity"/>
    <property type="evidence" value="ECO:0007669"/>
    <property type="project" value="UniProtKB-KW"/>
</dbReference>
<dbReference type="Pfam" id="PF01861">
    <property type="entry name" value="BpsA_C"/>
    <property type="match status" value="1"/>
</dbReference>
<sequence>MNNEAIDSIYSQVSIKDGKKVIENILLDVYFKPGISTKDIARRTLLPLPVVAAIKKEFIKAGIIEQGRGVKCTMRGTRLIEYTMGFGALDRDMYQRLMRGNWQPGGMEDLRKELDELMGKLEAIFAARPQVDVTIDQSSCTLETSMKRAVLALRNGVLIGRDIVCLGDDDLVSVSLAFLLKELYRQNPHKSNSRIHVFEIDKRIISYINYLAETEDLPIVCYEMDFRTQLPQELMHQFDCVFTDPPYTLPGMNLFLSRAIQLLKPDVGLPIFLSFAHKSPDFTLEMQRSITEMGLLVTSVLPRFNEYIGAEIIGNTSQMIVLQSTAEMRESIASEYKEAIYTGEVRRTIRSYQCKECHQIYQVGYKLPWQTIEQLKQDGCPNCRHSIFELIQKRGTSIKDKS</sequence>
<dbReference type="InterPro" id="IPR002723">
    <property type="entry name" value="BpsA_C"/>
</dbReference>
<dbReference type="InterPro" id="IPR029063">
    <property type="entry name" value="SAM-dependent_MTases_sf"/>
</dbReference>
<dbReference type="AlphaFoldDB" id="A0A3Q8S6R9"/>
<evidence type="ECO:0000313" key="2">
    <source>
        <dbReference type="EMBL" id="AZK48519.1"/>
    </source>
</evidence>
<keyword evidence="3" id="KW-1185">Reference proteome</keyword>
<dbReference type="GO" id="GO:0006596">
    <property type="term" value="P:polyamine biosynthetic process"/>
    <property type="evidence" value="ECO:0007669"/>
    <property type="project" value="TreeGrafter"/>
</dbReference>
<dbReference type="InterPro" id="IPR002052">
    <property type="entry name" value="DNA_methylase_N6_adenine_CS"/>
</dbReference>
<dbReference type="Proteomes" id="UP000273145">
    <property type="component" value="Chromosome"/>
</dbReference>
<dbReference type="SUPFAM" id="SSF53335">
    <property type="entry name" value="S-adenosyl-L-methionine-dependent methyltransferases"/>
    <property type="match status" value="1"/>
</dbReference>
<dbReference type="KEGG" id="plen:EIM92_22000"/>